<dbReference type="GO" id="GO:0005886">
    <property type="term" value="C:plasma membrane"/>
    <property type="evidence" value="ECO:0007669"/>
    <property type="project" value="UniProtKB-SubCell"/>
</dbReference>
<feature type="transmembrane region" description="Helical" evidence="6">
    <location>
        <begin position="53"/>
        <end position="70"/>
    </location>
</feature>
<name>A0A2T6C9T7_9BACL</name>
<protein>
    <recommendedName>
        <fullName evidence="6">TVP38/TMEM64 family membrane protein</fullName>
    </recommendedName>
</protein>
<keyword evidence="9" id="KW-1185">Reference proteome</keyword>
<evidence type="ECO:0000256" key="5">
    <source>
        <dbReference type="ARBA" id="ARBA00023136"/>
    </source>
</evidence>
<proteinExistence type="inferred from homology"/>
<comment type="subcellular location">
    <subcellularLocation>
        <location evidence="1 6">Cell membrane</location>
        <topology evidence="1 6">Multi-pass membrane protein</topology>
    </subcellularLocation>
</comment>
<feature type="transmembrane region" description="Helical" evidence="6">
    <location>
        <begin position="12"/>
        <end position="33"/>
    </location>
</feature>
<dbReference type="AlphaFoldDB" id="A0A2T6C9T7"/>
<keyword evidence="2 6" id="KW-1003">Cell membrane</keyword>
<gene>
    <name evidence="8" type="ORF">C8P63_101301</name>
</gene>
<keyword evidence="3 6" id="KW-0812">Transmembrane</keyword>
<keyword evidence="4 6" id="KW-1133">Transmembrane helix</keyword>
<evidence type="ECO:0000256" key="1">
    <source>
        <dbReference type="ARBA" id="ARBA00004651"/>
    </source>
</evidence>
<dbReference type="RefSeq" id="WP_108021545.1">
    <property type="nucleotide sequence ID" value="NZ_QBKR01000001.1"/>
</dbReference>
<evidence type="ECO:0000313" key="8">
    <source>
        <dbReference type="EMBL" id="PTX65072.1"/>
    </source>
</evidence>
<evidence type="ECO:0000313" key="9">
    <source>
        <dbReference type="Proteomes" id="UP000244240"/>
    </source>
</evidence>
<feature type="transmembrane region" description="Helical" evidence="6">
    <location>
        <begin position="100"/>
        <end position="123"/>
    </location>
</feature>
<keyword evidence="5 6" id="KW-0472">Membrane</keyword>
<dbReference type="InterPro" id="IPR015414">
    <property type="entry name" value="TMEM64"/>
</dbReference>
<feature type="domain" description="VTT" evidence="7">
    <location>
        <begin position="33"/>
        <end position="149"/>
    </location>
</feature>
<comment type="similarity">
    <text evidence="6">Belongs to the TVP38/TMEM64 family.</text>
</comment>
<dbReference type="EMBL" id="QBKR01000001">
    <property type="protein sequence ID" value="PTX65072.1"/>
    <property type="molecule type" value="Genomic_DNA"/>
</dbReference>
<evidence type="ECO:0000256" key="3">
    <source>
        <dbReference type="ARBA" id="ARBA00022692"/>
    </source>
</evidence>
<comment type="caution">
    <text evidence="8">The sequence shown here is derived from an EMBL/GenBank/DDBJ whole genome shotgun (WGS) entry which is preliminary data.</text>
</comment>
<comment type="caution">
    <text evidence="6">Lacks conserved residue(s) required for the propagation of feature annotation.</text>
</comment>
<evidence type="ECO:0000256" key="4">
    <source>
        <dbReference type="ARBA" id="ARBA00022989"/>
    </source>
</evidence>
<evidence type="ECO:0000256" key="2">
    <source>
        <dbReference type="ARBA" id="ARBA00022475"/>
    </source>
</evidence>
<evidence type="ECO:0000256" key="6">
    <source>
        <dbReference type="RuleBase" id="RU366058"/>
    </source>
</evidence>
<evidence type="ECO:0000259" key="7">
    <source>
        <dbReference type="Pfam" id="PF09335"/>
    </source>
</evidence>
<organism evidence="8 9">
    <name type="scientific">Melghirimyces profundicolus</name>
    <dbReference type="NCBI Taxonomy" id="1242148"/>
    <lineage>
        <taxon>Bacteria</taxon>
        <taxon>Bacillati</taxon>
        <taxon>Bacillota</taxon>
        <taxon>Bacilli</taxon>
        <taxon>Bacillales</taxon>
        <taxon>Thermoactinomycetaceae</taxon>
        <taxon>Melghirimyces</taxon>
    </lineage>
</organism>
<feature type="transmembrane region" description="Helical" evidence="6">
    <location>
        <begin position="160"/>
        <end position="177"/>
    </location>
</feature>
<accession>A0A2T6C9T7</accession>
<dbReference type="InterPro" id="IPR032816">
    <property type="entry name" value="VTT_dom"/>
</dbReference>
<dbReference type="PANTHER" id="PTHR12677">
    <property type="entry name" value="GOLGI APPARATUS MEMBRANE PROTEIN TVP38-RELATED"/>
    <property type="match status" value="1"/>
</dbReference>
<reference evidence="8 9" key="1">
    <citation type="submission" date="2018-04" db="EMBL/GenBank/DDBJ databases">
        <title>Genomic Encyclopedia of Archaeal and Bacterial Type Strains, Phase II (KMG-II): from individual species to whole genera.</title>
        <authorList>
            <person name="Goeker M."/>
        </authorList>
    </citation>
    <scope>NUCLEOTIDE SEQUENCE [LARGE SCALE GENOMIC DNA]</scope>
    <source>
        <strain evidence="8 9">DSM 45787</strain>
    </source>
</reference>
<dbReference type="Proteomes" id="UP000244240">
    <property type="component" value="Unassembled WGS sequence"/>
</dbReference>
<dbReference type="PANTHER" id="PTHR12677:SF55">
    <property type="entry name" value="UNDECAPRENYL PHOSPHATE TRANSPORTER SAOUHSC_00901-RELATED"/>
    <property type="match status" value="1"/>
</dbReference>
<sequence length="185" mass="20241">MVHEVAEGLESLGGWGIITALLITSLGNLLGFVPSVTFTGANVLLWGPVGGGTLSWLGEVLGAVASFHLFRTGYRIGAGKKTPDWRWIRRLNRWPARRQFLSVLAARLTPFVPSGAVNLLGALTTLRFRDFMLATAIGKVPSVALEVLVTFDLIHIRENGWRLATVLIALLLIWGVWRGTRKEEG</sequence>
<dbReference type="Pfam" id="PF09335">
    <property type="entry name" value="VTT_dom"/>
    <property type="match status" value="1"/>
</dbReference>
<dbReference type="OrthoDB" id="5471155at2"/>